<evidence type="ECO:0000313" key="3">
    <source>
        <dbReference type="Proteomes" id="UP000319671"/>
    </source>
</evidence>
<comment type="caution">
    <text evidence="2">The sequence shown here is derived from an EMBL/GenBank/DDBJ whole genome shotgun (WGS) entry which is preliminary data.</text>
</comment>
<reference evidence="2 3" key="1">
    <citation type="submission" date="2019-06" db="EMBL/GenBank/DDBJ databases">
        <title>Sorghum-associated microbial communities from plants grown in Nebraska, USA.</title>
        <authorList>
            <person name="Schachtman D."/>
        </authorList>
    </citation>
    <scope>NUCLEOTIDE SEQUENCE [LARGE SCALE GENOMIC DNA]</scope>
    <source>
        <strain evidence="2 3">2482</strain>
    </source>
</reference>
<keyword evidence="1" id="KW-0812">Transmembrane</keyword>
<proteinExistence type="predicted"/>
<feature type="transmembrane region" description="Helical" evidence="1">
    <location>
        <begin position="95"/>
        <end position="115"/>
    </location>
</feature>
<gene>
    <name evidence="2" type="ORF">FB550_10747</name>
</gene>
<keyword evidence="1" id="KW-0472">Membrane</keyword>
<feature type="transmembrane region" description="Helical" evidence="1">
    <location>
        <begin position="18"/>
        <end position="37"/>
    </location>
</feature>
<dbReference type="AlphaFoldDB" id="A0A561D7V5"/>
<keyword evidence="3" id="KW-1185">Reference proteome</keyword>
<keyword evidence="1" id="KW-1133">Transmembrane helix</keyword>
<name>A0A561D7V5_9BACI</name>
<dbReference type="EMBL" id="VIVN01000007">
    <property type="protein sequence ID" value="TWD99412.1"/>
    <property type="molecule type" value="Genomic_DNA"/>
</dbReference>
<evidence type="ECO:0000313" key="2">
    <source>
        <dbReference type="EMBL" id="TWD99412.1"/>
    </source>
</evidence>
<protein>
    <submittedName>
        <fullName evidence="2">Uncharacterized protein</fullName>
    </submittedName>
</protein>
<sequence>MLLCEYIEKGGREILKKILTIIITLIVLMVLTFGITHYTNTKFIDYAFVVGLAATVVIWFFTSKGGVTTRIVDGSIQGSTGVKTQGEKFEFSPSLVFFTSLAYTILSFASMLFYYRSYL</sequence>
<accession>A0A561D7V5</accession>
<evidence type="ECO:0000256" key="1">
    <source>
        <dbReference type="SAM" id="Phobius"/>
    </source>
</evidence>
<dbReference type="Proteomes" id="UP000319671">
    <property type="component" value="Unassembled WGS sequence"/>
</dbReference>
<organism evidence="2 3">
    <name type="scientific">Neobacillus bataviensis</name>
    <dbReference type="NCBI Taxonomy" id="220685"/>
    <lineage>
        <taxon>Bacteria</taxon>
        <taxon>Bacillati</taxon>
        <taxon>Bacillota</taxon>
        <taxon>Bacilli</taxon>
        <taxon>Bacillales</taxon>
        <taxon>Bacillaceae</taxon>
        <taxon>Neobacillus</taxon>
    </lineage>
</organism>
<feature type="transmembrane region" description="Helical" evidence="1">
    <location>
        <begin position="43"/>
        <end position="61"/>
    </location>
</feature>